<evidence type="ECO:0000256" key="2">
    <source>
        <dbReference type="SAM" id="MobiDB-lite"/>
    </source>
</evidence>
<evidence type="ECO:0000259" key="3">
    <source>
        <dbReference type="Pfam" id="PF05970"/>
    </source>
</evidence>
<sequence>MLSSKVLKQIEYVCRGVRKKEKYFGGMQVVLSGDFYQLQPVKTELYGDFGQPCFQVAWFDDVFPHRIKLNVIYRQSEVKLIKAVHELETGHLSEETNILKMQDTVPLMKSLSRDLPPGQLVNAVHLFSRNVDVLLFNKNKLEQLHGQLHTFVSEDEGSKHYIDKFLAPQHLGLKIGCPVMLLVNLSDTLVNGKIGSVKHIEKNKIHVEFMISGKERVVNIERFIFTKYDPVSNTMIAKRRLFPLTLPYSFTIHKAQGMSIKNRVIDCKNSFPGQIGFAVGRAISLDGLCVKNFIPSLCCPHPQEISRFYNKFKEGCSDELESLSCCRATKLIQGKDNEWEIRKTESENNNDSKRSEVSKVTCK</sequence>
<dbReference type="Pfam" id="PF05970">
    <property type="entry name" value="PIF1"/>
    <property type="match status" value="1"/>
</dbReference>
<dbReference type="EMBL" id="VSWD01000002">
    <property type="protein sequence ID" value="KAK3107653.1"/>
    <property type="molecule type" value="Genomic_DNA"/>
</dbReference>
<keyword evidence="1" id="KW-0227">DNA damage</keyword>
<dbReference type="InterPro" id="IPR051055">
    <property type="entry name" value="PIF1_helicase"/>
</dbReference>
<keyword evidence="1" id="KW-0234">DNA repair</keyword>
<keyword evidence="1" id="KW-0067">ATP-binding</keyword>
<dbReference type="EC" id="5.6.2.3" evidence="1"/>
<dbReference type="GO" id="GO:0016787">
    <property type="term" value="F:hydrolase activity"/>
    <property type="evidence" value="ECO:0007669"/>
    <property type="project" value="UniProtKB-KW"/>
</dbReference>
<dbReference type="Gene3D" id="3.40.50.300">
    <property type="entry name" value="P-loop containing nucleotide triphosphate hydrolases"/>
    <property type="match status" value="2"/>
</dbReference>
<accession>A0AA88YU51</accession>
<dbReference type="Gene3D" id="2.30.30.940">
    <property type="match status" value="1"/>
</dbReference>
<dbReference type="InterPro" id="IPR049163">
    <property type="entry name" value="Pif1-like_2B_dom"/>
</dbReference>
<organism evidence="5 6">
    <name type="scientific">Pinctada imbricata</name>
    <name type="common">Atlantic pearl-oyster</name>
    <name type="synonym">Pinctada martensii</name>
    <dbReference type="NCBI Taxonomy" id="66713"/>
    <lineage>
        <taxon>Eukaryota</taxon>
        <taxon>Metazoa</taxon>
        <taxon>Spiralia</taxon>
        <taxon>Lophotrochozoa</taxon>
        <taxon>Mollusca</taxon>
        <taxon>Bivalvia</taxon>
        <taxon>Autobranchia</taxon>
        <taxon>Pteriomorphia</taxon>
        <taxon>Pterioida</taxon>
        <taxon>Pterioidea</taxon>
        <taxon>Pteriidae</taxon>
        <taxon>Pinctada</taxon>
    </lineage>
</organism>
<dbReference type="GO" id="GO:0005524">
    <property type="term" value="F:ATP binding"/>
    <property type="evidence" value="ECO:0007669"/>
    <property type="project" value="UniProtKB-KW"/>
</dbReference>
<reference evidence="5" key="1">
    <citation type="submission" date="2019-08" db="EMBL/GenBank/DDBJ databases">
        <title>The improved chromosome-level genome for the pearl oyster Pinctada fucata martensii using PacBio sequencing and Hi-C.</title>
        <authorList>
            <person name="Zheng Z."/>
        </authorList>
    </citation>
    <scope>NUCLEOTIDE SEQUENCE</scope>
    <source>
        <strain evidence="5">ZZ-2019</strain>
        <tissue evidence="5">Adductor muscle</tissue>
    </source>
</reference>
<dbReference type="GO" id="GO:0000723">
    <property type="term" value="P:telomere maintenance"/>
    <property type="evidence" value="ECO:0007669"/>
    <property type="project" value="InterPro"/>
</dbReference>
<comment type="catalytic activity">
    <reaction evidence="1">
        <text>ATP + H2O = ADP + phosphate + H(+)</text>
        <dbReference type="Rhea" id="RHEA:13065"/>
        <dbReference type="ChEBI" id="CHEBI:15377"/>
        <dbReference type="ChEBI" id="CHEBI:15378"/>
        <dbReference type="ChEBI" id="CHEBI:30616"/>
        <dbReference type="ChEBI" id="CHEBI:43474"/>
        <dbReference type="ChEBI" id="CHEBI:456216"/>
        <dbReference type="EC" id="5.6.2.3"/>
    </reaction>
</comment>
<keyword evidence="1" id="KW-0347">Helicase</keyword>
<comment type="caution">
    <text evidence="5">The sequence shown here is derived from an EMBL/GenBank/DDBJ whole genome shotgun (WGS) entry which is preliminary data.</text>
</comment>
<keyword evidence="6" id="KW-1185">Reference proteome</keyword>
<dbReference type="Pfam" id="PF21530">
    <property type="entry name" value="Pif1_2B_dom"/>
    <property type="match status" value="1"/>
</dbReference>
<comment type="similarity">
    <text evidence="1">Belongs to the helicase family.</text>
</comment>
<dbReference type="PANTHER" id="PTHR47642">
    <property type="entry name" value="ATP-DEPENDENT DNA HELICASE"/>
    <property type="match status" value="1"/>
</dbReference>
<evidence type="ECO:0000259" key="4">
    <source>
        <dbReference type="Pfam" id="PF21530"/>
    </source>
</evidence>
<name>A0AA88YU51_PINIB</name>
<feature type="domain" description="DNA helicase Pif1-like 2B" evidence="4">
    <location>
        <begin position="165"/>
        <end position="197"/>
    </location>
</feature>
<evidence type="ECO:0000313" key="5">
    <source>
        <dbReference type="EMBL" id="KAK3107653.1"/>
    </source>
</evidence>
<dbReference type="Proteomes" id="UP001186944">
    <property type="component" value="Unassembled WGS sequence"/>
</dbReference>
<gene>
    <name evidence="5" type="ORF">FSP39_019224</name>
</gene>
<protein>
    <recommendedName>
        <fullName evidence="1">ATP-dependent DNA helicase</fullName>
        <ecNumber evidence="1">5.6.2.3</ecNumber>
    </recommendedName>
</protein>
<comment type="cofactor">
    <cofactor evidence="1">
        <name>Mg(2+)</name>
        <dbReference type="ChEBI" id="CHEBI:18420"/>
    </cofactor>
</comment>
<dbReference type="InterPro" id="IPR027417">
    <property type="entry name" value="P-loop_NTPase"/>
</dbReference>
<feature type="region of interest" description="Disordered" evidence="2">
    <location>
        <begin position="343"/>
        <end position="363"/>
    </location>
</feature>
<evidence type="ECO:0000256" key="1">
    <source>
        <dbReference type="RuleBase" id="RU363044"/>
    </source>
</evidence>
<dbReference type="PANTHER" id="PTHR47642:SF6">
    <property type="entry name" value="ATP-DEPENDENT DNA HELICASE"/>
    <property type="match status" value="1"/>
</dbReference>
<feature type="compositionally biased region" description="Basic and acidic residues" evidence="2">
    <location>
        <begin position="343"/>
        <end position="357"/>
    </location>
</feature>
<dbReference type="GO" id="GO:0006310">
    <property type="term" value="P:DNA recombination"/>
    <property type="evidence" value="ECO:0007669"/>
    <property type="project" value="UniProtKB-KW"/>
</dbReference>
<keyword evidence="1" id="KW-0547">Nucleotide-binding</keyword>
<dbReference type="GO" id="GO:0006281">
    <property type="term" value="P:DNA repair"/>
    <property type="evidence" value="ECO:0007669"/>
    <property type="project" value="UniProtKB-KW"/>
</dbReference>
<dbReference type="SUPFAM" id="SSF52540">
    <property type="entry name" value="P-loop containing nucleoside triphosphate hydrolases"/>
    <property type="match status" value="1"/>
</dbReference>
<dbReference type="InterPro" id="IPR010285">
    <property type="entry name" value="DNA_helicase_pif1-like_DEAD"/>
</dbReference>
<evidence type="ECO:0000313" key="6">
    <source>
        <dbReference type="Proteomes" id="UP001186944"/>
    </source>
</evidence>
<keyword evidence="1" id="KW-0378">Hydrolase</keyword>
<dbReference type="GO" id="GO:0043139">
    <property type="term" value="F:5'-3' DNA helicase activity"/>
    <property type="evidence" value="ECO:0007669"/>
    <property type="project" value="UniProtKB-EC"/>
</dbReference>
<keyword evidence="1" id="KW-0233">DNA recombination</keyword>
<proteinExistence type="inferred from homology"/>
<feature type="domain" description="DNA helicase Pif1-like DEAD-box helicase" evidence="3">
    <location>
        <begin position="1"/>
        <end position="43"/>
    </location>
</feature>
<dbReference type="AlphaFoldDB" id="A0AA88YU51"/>